<dbReference type="InterPro" id="IPR044876">
    <property type="entry name" value="HRDC_dom_sf"/>
</dbReference>
<reference evidence="20 21" key="1">
    <citation type="submission" date="2016-02" db="EMBL/GenBank/DDBJ databases">
        <authorList>
            <person name="Wen L."/>
            <person name="He K."/>
            <person name="Yang H."/>
        </authorList>
    </citation>
    <scope>NUCLEOTIDE SEQUENCE [LARGE SCALE GENOMIC DNA]</scope>
    <source>
        <strain evidence="20 21">CZ1127</strain>
    </source>
</reference>
<name>A0A1B1Y5A4_9FLAO</name>
<keyword evidence="5" id="KW-0547">Nucleotide-binding</keyword>
<evidence type="ECO:0000256" key="15">
    <source>
        <dbReference type="ARBA" id="ARBA00034617"/>
    </source>
</evidence>
<dbReference type="EMBL" id="CP014224">
    <property type="protein sequence ID" value="ANW95952.1"/>
    <property type="molecule type" value="Genomic_DNA"/>
</dbReference>
<dbReference type="STRING" id="1790137.AXE80_06510"/>
<dbReference type="AlphaFoldDB" id="A0A1B1Y5A4"/>
<dbReference type="InterPro" id="IPR001650">
    <property type="entry name" value="Helicase_C-like"/>
</dbReference>
<evidence type="ECO:0000256" key="16">
    <source>
        <dbReference type="NCBIfam" id="TIGR01389"/>
    </source>
</evidence>
<dbReference type="Pfam" id="PF16124">
    <property type="entry name" value="RecQ_Zn_bind"/>
    <property type="match status" value="1"/>
</dbReference>
<dbReference type="Gene3D" id="3.40.50.300">
    <property type="entry name" value="P-loop containing nucleotide triphosphate hydrolases"/>
    <property type="match status" value="2"/>
</dbReference>
<dbReference type="InterPro" id="IPR036388">
    <property type="entry name" value="WH-like_DNA-bd_sf"/>
</dbReference>
<organism evidence="20 21">
    <name type="scientific">Wenyingzhuangia fucanilytica</name>
    <dbReference type="NCBI Taxonomy" id="1790137"/>
    <lineage>
        <taxon>Bacteria</taxon>
        <taxon>Pseudomonadati</taxon>
        <taxon>Bacteroidota</taxon>
        <taxon>Flavobacteriia</taxon>
        <taxon>Flavobacteriales</taxon>
        <taxon>Flavobacteriaceae</taxon>
        <taxon>Wenyingzhuangia</taxon>
    </lineage>
</organism>
<evidence type="ECO:0000313" key="21">
    <source>
        <dbReference type="Proteomes" id="UP000092967"/>
    </source>
</evidence>
<dbReference type="SUPFAM" id="SSF52540">
    <property type="entry name" value="P-loop containing nucleoside triphosphate hydrolases"/>
    <property type="match status" value="1"/>
</dbReference>
<dbReference type="InterPro" id="IPR027417">
    <property type="entry name" value="P-loop_NTPase"/>
</dbReference>
<dbReference type="InterPro" id="IPR002121">
    <property type="entry name" value="HRDC_dom"/>
</dbReference>
<keyword evidence="8 20" id="KW-0347">Helicase</keyword>
<keyword evidence="4" id="KW-0479">Metal-binding</keyword>
<dbReference type="GO" id="GO:0043590">
    <property type="term" value="C:bacterial nucleoid"/>
    <property type="evidence" value="ECO:0007669"/>
    <property type="project" value="TreeGrafter"/>
</dbReference>
<dbReference type="Pfam" id="PF14493">
    <property type="entry name" value="HTH_40"/>
    <property type="match status" value="1"/>
</dbReference>
<dbReference type="Pfam" id="PF09382">
    <property type="entry name" value="RQC"/>
    <property type="match status" value="1"/>
</dbReference>
<keyword evidence="11" id="KW-0238">DNA-binding</keyword>
<dbReference type="Gene3D" id="1.10.150.80">
    <property type="entry name" value="HRDC domain"/>
    <property type="match status" value="1"/>
</dbReference>
<dbReference type="GO" id="GO:0006310">
    <property type="term" value="P:DNA recombination"/>
    <property type="evidence" value="ECO:0007669"/>
    <property type="project" value="UniProtKB-UniRule"/>
</dbReference>
<dbReference type="InterPro" id="IPR032284">
    <property type="entry name" value="RecQ_Zn-bd"/>
</dbReference>
<dbReference type="Gene3D" id="1.10.10.1390">
    <property type="entry name" value="ATP-dependent DNA helicase RecQ"/>
    <property type="match status" value="1"/>
</dbReference>
<comment type="cofactor">
    <cofactor evidence="2">
        <name>Zn(2+)</name>
        <dbReference type="ChEBI" id="CHEBI:29105"/>
    </cofactor>
</comment>
<dbReference type="InterPro" id="IPR004589">
    <property type="entry name" value="DNA_helicase_ATP-dep_RecQ"/>
</dbReference>
<dbReference type="PANTHER" id="PTHR13710">
    <property type="entry name" value="DNA HELICASE RECQ FAMILY MEMBER"/>
    <property type="match status" value="1"/>
</dbReference>
<evidence type="ECO:0000256" key="8">
    <source>
        <dbReference type="ARBA" id="ARBA00022806"/>
    </source>
</evidence>
<proteinExistence type="inferred from homology"/>
<dbReference type="FunFam" id="3.40.50.300:FF:000156">
    <property type="entry name" value="ATP-dependent DNA helicase recQ"/>
    <property type="match status" value="1"/>
</dbReference>
<dbReference type="GO" id="GO:0003677">
    <property type="term" value="F:DNA binding"/>
    <property type="evidence" value="ECO:0007669"/>
    <property type="project" value="UniProtKB-KW"/>
</dbReference>
<dbReference type="GO" id="GO:0009432">
    <property type="term" value="P:SOS response"/>
    <property type="evidence" value="ECO:0007669"/>
    <property type="project" value="UniProtKB-UniRule"/>
</dbReference>
<evidence type="ECO:0000256" key="10">
    <source>
        <dbReference type="ARBA" id="ARBA00022840"/>
    </source>
</evidence>
<evidence type="ECO:0000259" key="19">
    <source>
        <dbReference type="PROSITE" id="PS51194"/>
    </source>
</evidence>
<comment type="catalytic activity">
    <reaction evidence="15">
        <text>Couples ATP hydrolysis with the unwinding of duplex DNA by translocating in the 3'-5' direction.</text>
        <dbReference type="EC" id="5.6.2.4"/>
    </reaction>
</comment>
<dbReference type="GO" id="GO:0030894">
    <property type="term" value="C:replisome"/>
    <property type="evidence" value="ECO:0007669"/>
    <property type="project" value="TreeGrafter"/>
</dbReference>
<evidence type="ECO:0000313" key="20">
    <source>
        <dbReference type="EMBL" id="ANW95952.1"/>
    </source>
</evidence>
<comment type="cofactor">
    <cofactor evidence="1">
        <name>Mg(2+)</name>
        <dbReference type="ChEBI" id="CHEBI:18420"/>
    </cofactor>
</comment>
<evidence type="ECO:0000256" key="6">
    <source>
        <dbReference type="ARBA" id="ARBA00022763"/>
    </source>
</evidence>
<dbReference type="GO" id="GO:0043138">
    <property type="term" value="F:3'-5' DNA helicase activity"/>
    <property type="evidence" value="ECO:0007669"/>
    <property type="project" value="UniProtKB-EC"/>
</dbReference>
<dbReference type="InterPro" id="IPR014001">
    <property type="entry name" value="Helicase_ATP-bd"/>
</dbReference>
<dbReference type="Gene3D" id="1.10.10.10">
    <property type="entry name" value="Winged helix-like DNA-binding domain superfamily/Winged helix DNA-binding domain"/>
    <property type="match status" value="1"/>
</dbReference>
<dbReference type="GO" id="GO:0009378">
    <property type="term" value="F:four-way junction helicase activity"/>
    <property type="evidence" value="ECO:0007669"/>
    <property type="project" value="TreeGrafter"/>
</dbReference>
<comment type="similarity">
    <text evidence="3">Belongs to the helicase family. RecQ subfamily.</text>
</comment>
<keyword evidence="21" id="KW-1185">Reference proteome</keyword>
<feature type="domain" description="Helicase C-terminal" evidence="19">
    <location>
        <begin position="216"/>
        <end position="363"/>
    </location>
</feature>
<dbReference type="NCBIfam" id="TIGR00614">
    <property type="entry name" value="recQ_fam"/>
    <property type="match status" value="1"/>
</dbReference>
<keyword evidence="13" id="KW-0234">DNA repair</keyword>
<dbReference type="KEGG" id="wfu:AXE80_06510"/>
<dbReference type="SMART" id="SM00956">
    <property type="entry name" value="RQC"/>
    <property type="match status" value="1"/>
</dbReference>
<keyword evidence="6" id="KW-0227">DNA damage</keyword>
<dbReference type="SMART" id="SM00487">
    <property type="entry name" value="DEXDc"/>
    <property type="match status" value="1"/>
</dbReference>
<dbReference type="OrthoDB" id="9763310at2"/>
<evidence type="ECO:0000256" key="3">
    <source>
        <dbReference type="ARBA" id="ARBA00005446"/>
    </source>
</evidence>
<dbReference type="GO" id="GO:0016787">
    <property type="term" value="F:hydrolase activity"/>
    <property type="evidence" value="ECO:0007669"/>
    <property type="project" value="UniProtKB-KW"/>
</dbReference>
<dbReference type="Proteomes" id="UP000092967">
    <property type="component" value="Chromosome"/>
</dbReference>
<feature type="domain" description="Helicase ATP-binding" evidence="18">
    <location>
        <begin position="29"/>
        <end position="195"/>
    </location>
</feature>
<feature type="domain" description="HRDC" evidence="17">
    <location>
        <begin position="518"/>
        <end position="598"/>
    </location>
</feature>
<dbReference type="SUPFAM" id="SSF47819">
    <property type="entry name" value="HRDC-like"/>
    <property type="match status" value="1"/>
</dbReference>
<dbReference type="SMART" id="SM00341">
    <property type="entry name" value="HRDC"/>
    <property type="match status" value="1"/>
</dbReference>
<evidence type="ECO:0000259" key="18">
    <source>
        <dbReference type="PROSITE" id="PS51192"/>
    </source>
</evidence>
<dbReference type="NCBIfam" id="TIGR01389">
    <property type="entry name" value="recQ"/>
    <property type="match status" value="1"/>
</dbReference>
<evidence type="ECO:0000256" key="14">
    <source>
        <dbReference type="ARBA" id="ARBA00023235"/>
    </source>
</evidence>
<dbReference type="GO" id="GO:0006260">
    <property type="term" value="P:DNA replication"/>
    <property type="evidence" value="ECO:0007669"/>
    <property type="project" value="InterPro"/>
</dbReference>
<accession>A0A1B1Y5A4</accession>
<evidence type="ECO:0000256" key="5">
    <source>
        <dbReference type="ARBA" id="ARBA00022741"/>
    </source>
</evidence>
<dbReference type="SMART" id="SM00490">
    <property type="entry name" value="HELICc"/>
    <property type="match status" value="1"/>
</dbReference>
<sequence>MTNQDILLHKTLKDYFGYEQFRSLQKEIITSILNGEDNLVIMPTGGGKSICYQLPAILMDGLTLVISPLIALMKDQVDALNANGIPAAFVNSSQTDIENSSIIERVKSKEIKLLYLAPESLAFFEQLSQVCEISLIAVDEAHCISSWGHDFRPAYTQLSFLKKRLPNTPLVALTATADKATREDIANQLDISNAKRNISSFNRANLSLEVRPAQDRVKQIVDFVKSRPNESGIVYCLSRKQTEQLAERLKKSGFKAAAYHAGLPADVRSKTQENFIHDTTPIICATIAFGMGIDKSNVRWIIHYNLPKNIEGYYQEIGRAGRDGLDSETILFHSYADVIQLRKFAEGSGNEEVQLAKLERMLQYAEATSCRRNILLSYFGETATEKCGNCDVCKHPPVIFDGTIIAQKVLSGIFRLQENEPLNVVVDFLRGSQNATILDKNYHLLKTYGVAKDIAWKDLQQYMVQLINQGFCEIAFHENNALKLNDLSKEVLFNGMKVSLTKPADFVKADEKTPQKASKPQNNLFERLRVLRLELATAKGVPAYVIFSDATLKAIANERPVTDEEFLEIEGVGQKKLQDYGYDFITEIIKFNKEKVVKPVKKKKGKSATHLETLELHKQGLSIEEIANERGLTPNTIQSHFVKLYNEGIKIDLTDFVSEKEIEAVKEAQSKVENPKSLKSYYEYFNEQLDYAAIKMALVYLENEEK</sequence>
<dbReference type="PROSITE" id="PS51194">
    <property type="entry name" value="HELICASE_CTER"/>
    <property type="match status" value="1"/>
</dbReference>
<dbReference type="InterPro" id="IPR036390">
    <property type="entry name" value="WH_DNA-bd_sf"/>
</dbReference>
<dbReference type="Pfam" id="PF00271">
    <property type="entry name" value="Helicase_C"/>
    <property type="match status" value="1"/>
</dbReference>
<evidence type="ECO:0000256" key="4">
    <source>
        <dbReference type="ARBA" id="ARBA00022723"/>
    </source>
</evidence>
<dbReference type="RefSeq" id="WP_068825577.1">
    <property type="nucleotide sequence ID" value="NZ_CP014224.1"/>
</dbReference>
<evidence type="ECO:0000256" key="11">
    <source>
        <dbReference type="ARBA" id="ARBA00023125"/>
    </source>
</evidence>
<dbReference type="GO" id="GO:0046872">
    <property type="term" value="F:metal ion binding"/>
    <property type="evidence" value="ECO:0007669"/>
    <property type="project" value="UniProtKB-KW"/>
</dbReference>
<dbReference type="InterPro" id="IPR018982">
    <property type="entry name" value="RQC_domain"/>
</dbReference>
<evidence type="ECO:0000256" key="13">
    <source>
        <dbReference type="ARBA" id="ARBA00023204"/>
    </source>
</evidence>
<dbReference type="PROSITE" id="PS51192">
    <property type="entry name" value="HELICASE_ATP_BIND_1"/>
    <property type="match status" value="1"/>
</dbReference>
<keyword evidence="12" id="KW-0233">DNA recombination</keyword>
<evidence type="ECO:0000256" key="9">
    <source>
        <dbReference type="ARBA" id="ARBA00022833"/>
    </source>
</evidence>
<evidence type="ECO:0000256" key="1">
    <source>
        <dbReference type="ARBA" id="ARBA00001946"/>
    </source>
</evidence>
<dbReference type="InterPro" id="IPR011545">
    <property type="entry name" value="DEAD/DEAH_box_helicase_dom"/>
</dbReference>
<keyword evidence="7" id="KW-0378">Hydrolase</keyword>
<dbReference type="SUPFAM" id="SSF46785">
    <property type="entry name" value="Winged helix' DNA-binding domain"/>
    <property type="match status" value="1"/>
</dbReference>
<evidence type="ECO:0000256" key="12">
    <source>
        <dbReference type="ARBA" id="ARBA00023172"/>
    </source>
</evidence>
<keyword evidence="10" id="KW-0067">ATP-binding</keyword>
<protein>
    <recommendedName>
        <fullName evidence="16">DNA helicase RecQ</fullName>
        <ecNumber evidence="16">5.6.2.4</ecNumber>
    </recommendedName>
</protein>
<dbReference type="InterPro" id="IPR006293">
    <property type="entry name" value="DNA_helicase_ATP-dep_RecQ_bac"/>
</dbReference>
<dbReference type="GO" id="GO:0005737">
    <property type="term" value="C:cytoplasm"/>
    <property type="evidence" value="ECO:0007669"/>
    <property type="project" value="TreeGrafter"/>
</dbReference>
<evidence type="ECO:0000256" key="2">
    <source>
        <dbReference type="ARBA" id="ARBA00001947"/>
    </source>
</evidence>
<dbReference type="FunFam" id="3.40.50.300:FF:000296">
    <property type="entry name" value="ATP-dependent DNA helicase RecQ"/>
    <property type="match status" value="1"/>
</dbReference>
<keyword evidence="14" id="KW-0413">Isomerase</keyword>
<dbReference type="CDD" id="cd18794">
    <property type="entry name" value="SF2_C_RecQ"/>
    <property type="match status" value="1"/>
</dbReference>
<dbReference type="InterPro" id="IPR010997">
    <property type="entry name" value="HRDC-like_sf"/>
</dbReference>
<dbReference type="GO" id="GO:0005524">
    <property type="term" value="F:ATP binding"/>
    <property type="evidence" value="ECO:0007669"/>
    <property type="project" value="UniProtKB-KW"/>
</dbReference>
<evidence type="ECO:0000259" key="17">
    <source>
        <dbReference type="PROSITE" id="PS50967"/>
    </source>
</evidence>
<dbReference type="PANTHER" id="PTHR13710:SF105">
    <property type="entry name" value="ATP-DEPENDENT DNA HELICASE Q1"/>
    <property type="match status" value="1"/>
</dbReference>
<dbReference type="PROSITE" id="PS50967">
    <property type="entry name" value="HRDC"/>
    <property type="match status" value="1"/>
</dbReference>
<dbReference type="Pfam" id="PF00570">
    <property type="entry name" value="HRDC"/>
    <property type="match status" value="1"/>
</dbReference>
<keyword evidence="9" id="KW-0862">Zinc</keyword>
<dbReference type="InterPro" id="IPR029491">
    <property type="entry name" value="Helicase_HTH"/>
</dbReference>
<dbReference type="EC" id="5.6.2.4" evidence="16"/>
<gene>
    <name evidence="20" type="ORF">AXE80_06510</name>
</gene>
<dbReference type="GO" id="GO:0006281">
    <property type="term" value="P:DNA repair"/>
    <property type="evidence" value="ECO:0007669"/>
    <property type="project" value="UniProtKB-KW"/>
</dbReference>
<dbReference type="Pfam" id="PF00270">
    <property type="entry name" value="DEAD"/>
    <property type="match status" value="1"/>
</dbReference>
<evidence type="ECO:0000256" key="7">
    <source>
        <dbReference type="ARBA" id="ARBA00022801"/>
    </source>
</evidence>
<dbReference type="CDD" id="cd17920">
    <property type="entry name" value="DEXHc_RecQ"/>
    <property type="match status" value="1"/>
</dbReference>